<reference evidence="2 3" key="1">
    <citation type="journal article" date="2012" name="Science">
        <title>The Paleozoic origin of enzymatic lignin decomposition reconstructed from 31 fungal genomes.</title>
        <authorList>
            <person name="Floudas D."/>
            <person name="Binder M."/>
            <person name="Riley R."/>
            <person name="Barry K."/>
            <person name="Blanchette R.A."/>
            <person name="Henrissat B."/>
            <person name="Martinez A.T."/>
            <person name="Otillar R."/>
            <person name="Spatafora J.W."/>
            <person name="Yadav J.S."/>
            <person name="Aerts A."/>
            <person name="Benoit I."/>
            <person name="Boyd A."/>
            <person name="Carlson A."/>
            <person name="Copeland A."/>
            <person name="Coutinho P.M."/>
            <person name="de Vries R.P."/>
            <person name="Ferreira P."/>
            <person name="Findley K."/>
            <person name="Foster B."/>
            <person name="Gaskell J."/>
            <person name="Glotzer D."/>
            <person name="Gorecki P."/>
            <person name="Heitman J."/>
            <person name="Hesse C."/>
            <person name="Hori C."/>
            <person name="Igarashi K."/>
            <person name="Jurgens J.A."/>
            <person name="Kallen N."/>
            <person name="Kersten P."/>
            <person name="Kohler A."/>
            <person name="Kuees U."/>
            <person name="Kumar T.K.A."/>
            <person name="Kuo A."/>
            <person name="LaButti K."/>
            <person name="Larrondo L.F."/>
            <person name="Lindquist E."/>
            <person name="Ling A."/>
            <person name="Lombard V."/>
            <person name="Lucas S."/>
            <person name="Lundell T."/>
            <person name="Martin R."/>
            <person name="McLaughlin D.J."/>
            <person name="Morgenstern I."/>
            <person name="Morin E."/>
            <person name="Murat C."/>
            <person name="Nagy L.G."/>
            <person name="Nolan M."/>
            <person name="Ohm R.A."/>
            <person name="Patyshakuliyeva A."/>
            <person name="Rokas A."/>
            <person name="Ruiz-Duenas F.J."/>
            <person name="Sabat G."/>
            <person name="Salamov A."/>
            <person name="Samejima M."/>
            <person name="Schmutz J."/>
            <person name="Slot J.C."/>
            <person name="St John F."/>
            <person name="Stenlid J."/>
            <person name="Sun H."/>
            <person name="Sun S."/>
            <person name="Syed K."/>
            <person name="Tsang A."/>
            <person name="Wiebenga A."/>
            <person name="Young D."/>
            <person name="Pisabarro A."/>
            <person name="Eastwood D.C."/>
            <person name="Martin F."/>
            <person name="Cullen D."/>
            <person name="Grigoriev I.V."/>
            <person name="Hibbett D.S."/>
        </authorList>
    </citation>
    <scope>NUCLEOTIDE SEQUENCE [LARGE SCALE GENOMIC DNA]</scope>
    <source>
        <strain evidence="2 3">MD-104</strain>
    </source>
</reference>
<feature type="region of interest" description="Disordered" evidence="1">
    <location>
        <begin position="23"/>
        <end position="51"/>
    </location>
</feature>
<dbReference type="AlphaFoldDB" id="A0A2H3JDU8"/>
<protein>
    <submittedName>
        <fullName evidence="2">Uncharacterized protein</fullName>
    </submittedName>
</protein>
<dbReference type="EMBL" id="KB467831">
    <property type="protein sequence ID" value="PCH34137.1"/>
    <property type="molecule type" value="Genomic_DNA"/>
</dbReference>
<gene>
    <name evidence="2" type="ORF">WOLCODRAFT_148202</name>
</gene>
<sequence length="141" mass="15086">MARIPQQYSAQVSILLAPASPGDPLASRDIDQSESHISSANKRRLVPRDEPSARSVVFISPLPATPRLVLLVWPVVSPSAQGGSPASGSPIFAQRCSDHCLSMGTLLATFSFLFQKSIYSGWLLNCPKYNAFTSGGAFHKG</sequence>
<evidence type="ECO:0000256" key="1">
    <source>
        <dbReference type="SAM" id="MobiDB-lite"/>
    </source>
</evidence>
<evidence type="ECO:0000313" key="2">
    <source>
        <dbReference type="EMBL" id="PCH34137.1"/>
    </source>
</evidence>
<organism evidence="2 3">
    <name type="scientific">Wolfiporia cocos (strain MD-104)</name>
    <name type="common">Brown rot fungus</name>
    <dbReference type="NCBI Taxonomy" id="742152"/>
    <lineage>
        <taxon>Eukaryota</taxon>
        <taxon>Fungi</taxon>
        <taxon>Dikarya</taxon>
        <taxon>Basidiomycota</taxon>
        <taxon>Agaricomycotina</taxon>
        <taxon>Agaricomycetes</taxon>
        <taxon>Polyporales</taxon>
        <taxon>Phaeolaceae</taxon>
        <taxon>Wolfiporia</taxon>
    </lineage>
</organism>
<proteinExistence type="predicted"/>
<keyword evidence="3" id="KW-1185">Reference proteome</keyword>
<dbReference type="Proteomes" id="UP000218811">
    <property type="component" value="Unassembled WGS sequence"/>
</dbReference>
<name>A0A2H3JDU8_WOLCO</name>
<accession>A0A2H3JDU8</accession>
<evidence type="ECO:0000313" key="3">
    <source>
        <dbReference type="Proteomes" id="UP000218811"/>
    </source>
</evidence>